<keyword evidence="1" id="KW-0862">Zinc</keyword>
<reference evidence="4" key="1">
    <citation type="submission" date="2020-07" db="EMBL/GenBank/DDBJ databases">
        <title>Genome sequence and genetic diversity analysis of an under-domesticated orphan crop, white fonio (Digitaria exilis).</title>
        <authorList>
            <person name="Bennetzen J.L."/>
            <person name="Chen S."/>
            <person name="Ma X."/>
            <person name="Wang X."/>
            <person name="Yssel A.E.J."/>
            <person name="Chaluvadi S.R."/>
            <person name="Johnson M."/>
            <person name="Gangashetty P."/>
            <person name="Hamidou F."/>
            <person name="Sanogo M.D."/>
            <person name="Zwaenepoel A."/>
            <person name="Wallace J."/>
            <person name="Van De Peer Y."/>
            <person name="Van Deynze A."/>
        </authorList>
    </citation>
    <scope>NUCLEOTIDE SEQUENCE</scope>
    <source>
        <tissue evidence="4">Leaves</tissue>
    </source>
</reference>
<dbReference type="AlphaFoldDB" id="A0A834ZWR2"/>
<feature type="domain" description="RING-type" evidence="3">
    <location>
        <begin position="452"/>
        <end position="495"/>
    </location>
</feature>
<keyword evidence="2" id="KW-0472">Membrane</keyword>
<evidence type="ECO:0000256" key="2">
    <source>
        <dbReference type="SAM" id="Phobius"/>
    </source>
</evidence>
<evidence type="ECO:0000313" key="5">
    <source>
        <dbReference type="Proteomes" id="UP000636709"/>
    </source>
</evidence>
<dbReference type="Gene3D" id="3.30.40.10">
    <property type="entry name" value="Zinc/RING finger domain, C3HC4 (zinc finger)"/>
    <property type="match status" value="1"/>
</dbReference>
<dbReference type="SMART" id="SM00184">
    <property type="entry name" value="RING"/>
    <property type="match status" value="1"/>
</dbReference>
<dbReference type="InterPro" id="IPR013083">
    <property type="entry name" value="Znf_RING/FYVE/PHD"/>
</dbReference>
<comment type="caution">
    <text evidence="4">The sequence shown here is derived from an EMBL/GenBank/DDBJ whole genome shotgun (WGS) entry which is preliminary data.</text>
</comment>
<feature type="transmembrane region" description="Helical" evidence="2">
    <location>
        <begin position="535"/>
        <end position="562"/>
    </location>
</feature>
<keyword evidence="2" id="KW-1133">Transmembrane helix</keyword>
<dbReference type="EMBL" id="JACEFO010003289">
    <property type="protein sequence ID" value="KAF8642593.1"/>
    <property type="molecule type" value="Genomic_DNA"/>
</dbReference>
<evidence type="ECO:0000256" key="1">
    <source>
        <dbReference type="PROSITE-ProRule" id="PRU00175"/>
    </source>
</evidence>
<keyword evidence="2" id="KW-0812">Transmembrane</keyword>
<proteinExistence type="predicted"/>
<dbReference type="InterPro" id="IPR001841">
    <property type="entry name" value="Znf_RING"/>
</dbReference>
<evidence type="ECO:0000259" key="3">
    <source>
        <dbReference type="PROSITE" id="PS50089"/>
    </source>
</evidence>
<gene>
    <name evidence="4" type="ORF">HU200_067272</name>
</gene>
<dbReference type="GO" id="GO:0008270">
    <property type="term" value="F:zinc ion binding"/>
    <property type="evidence" value="ECO:0007669"/>
    <property type="project" value="UniProtKB-KW"/>
</dbReference>
<keyword evidence="1" id="KW-0863">Zinc-finger</keyword>
<dbReference type="Pfam" id="PF17123">
    <property type="entry name" value="zf-RING_11"/>
    <property type="match status" value="1"/>
</dbReference>
<dbReference type="InterPro" id="IPR056594">
    <property type="entry name" value="AT5G49610-like_b-prop"/>
</dbReference>
<evidence type="ECO:0000313" key="4">
    <source>
        <dbReference type="EMBL" id="KAF8642593.1"/>
    </source>
</evidence>
<accession>A0A834ZWR2</accession>
<keyword evidence="1" id="KW-0479">Metal-binding</keyword>
<dbReference type="SUPFAM" id="SSF57850">
    <property type="entry name" value="RING/U-box"/>
    <property type="match status" value="1"/>
</dbReference>
<dbReference type="PROSITE" id="PS50089">
    <property type="entry name" value="ZF_RING_2"/>
    <property type="match status" value="1"/>
</dbReference>
<organism evidence="4 5">
    <name type="scientific">Digitaria exilis</name>
    <dbReference type="NCBI Taxonomy" id="1010633"/>
    <lineage>
        <taxon>Eukaryota</taxon>
        <taxon>Viridiplantae</taxon>
        <taxon>Streptophyta</taxon>
        <taxon>Embryophyta</taxon>
        <taxon>Tracheophyta</taxon>
        <taxon>Spermatophyta</taxon>
        <taxon>Magnoliopsida</taxon>
        <taxon>Liliopsida</taxon>
        <taxon>Poales</taxon>
        <taxon>Poaceae</taxon>
        <taxon>PACMAD clade</taxon>
        <taxon>Panicoideae</taxon>
        <taxon>Panicodae</taxon>
        <taxon>Paniceae</taxon>
        <taxon>Anthephorinae</taxon>
        <taxon>Digitaria</taxon>
    </lineage>
</organism>
<protein>
    <recommendedName>
        <fullName evidence="3">RING-type domain-containing protein</fullName>
    </recommendedName>
</protein>
<dbReference type="Pfam" id="PF23635">
    <property type="entry name" value="Beta-prop_AT5G49610-like"/>
    <property type="match status" value="1"/>
</dbReference>
<sequence>MNLAPSSVVDGSSVCEVLADEGLLGKLLSRLHCPTYFLRAALTSKRWLHSTSSQATIRGFRSWQSPHLLGMYVTSNGFWKPDFVPLPDSSSPELAAATNHGNFGFDGIDGLPMRVWDCRGHRVLYGSGEILNADLALRTPLQCAGEDTAVLPSPPPIAWPHQSPHAMLLPDDGGSDVSCYSIDVSTIGQTVYARVFALQAGSWTTHCSASAGLSKPPATIPRMTLLMCGKIYMLAMAGYILVLDLAAARFSTPLRGDDSLLYLIHLNGEDKLSVWLQRMADHGFAGGWMLMDTISVREACEHLVDQIWGPEEGQDGDVSVVGAGDNAKFVFLEFIETDVFVYIHLDSKEAKVVYQRDPDNDFELRVHPFMMDWPPPVPHRSRSTERNNNQAFLVFALVKFKLARTPHTRGGTVVASIFLHLPFLLRLALPMPPPPTTSIPAYEQPEDSSSDCAVCLGGVEKGEMVMWLPACLHMFHQVCIDMMWLRDHATCPVYRRIVASKACFGHDKTSRHHGLLRLLSCRVMTLAFDEDTPTYVILIVFICVNASVYPVFCCVLFLWSTLRWQRCCRLRRAGKARLPWTSGRASQGGAQLTVAPHGASSEWMGKGEMVKIFHQRWIDQWLHGRPLDVPGRHYLPVPGQVV</sequence>
<name>A0A834ZWR2_9POAL</name>
<keyword evidence="5" id="KW-1185">Reference proteome</keyword>
<dbReference type="Proteomes" id="UP000636709">
    <property type="component" value="Unassembled WGS sequence"/>
</dbReference>
<dbReference type="PANTHER" id="PTHR33207">
    <property type="entry name" value="F-BOX DOMAIN CONTAINING PROTEIN-RELATED"/>
    <property type="match status" value="1"/>
</dbReference>
<dbReference type="OrthoDB" id="658724at2759"/>